<dbReference type="GO" id="GO:0044718">
    <property type="term" value="P:siderophore transmembrane transport"/>
    <property type="evidence" value="ECO:0007669"/>
    <property type="project" value="TreeGrafter"/>
</dbReference>
<feature type="region of interest" description="Disordered" evidence="11">
    <location>
        <begin position="49"/>
        <end position="116"/>
    </location>
</feature>
<protein>
    <submittedName>
        <fullName evidence="14">Hemin receptor</fullName>
    </submittedName>
</protein>
<dbReference type="InterPro" id="IPR039426">
    <property type="entry name" value="TonB-dep_rcpt-like"/>
</dbReference>
<comment type="subcellular location">
    <subcellularLocation>
        <location evidence="1 9">Cell outer membrane</location>
        <topology evidence="1 9">Multi-pass membrane protein</topology>
    </subcellularLocation>
</comment>
<feature type="compositionally biased region" description="Polar residues" evidence="11">
    <location>
        <begin position="66"/>
        <end position="76"/>
    </location>
</feature>
<dbReference type="GO" id="GO:0009279">
    <property type="term" value="C:cell outer membrane"/>
    <property type="evidence" value="ECO:0007669"/>
    <property type="project" value="UniProtKB-SubCell"/>
</dbReference>
<dbReference type="Pfam" id="PF07715">
    <property type="entry name" value="Plug"/>
    <property type="match status" value="1"/>
</dbReference>
<evidence type="ECO:0000256" key="11">
    <source>
        <dbReference type="SAM" id="MobiDB-lite"/>
    </source>
</evidence>
<evidence type="ECO:0000256" key="9">
    <source>
        <dbReference type="PROSITE-ProRule" id="PRU01360"/>
    </source>
</evidence>
<evidence type="ECO:0000313" key="15">
    <source>
        <dbReference type="Proteomes" id="UP000321287"/>
    </source>
</evidence>
<comment type="caution">
    <text evidence="14">The sequence shown here is derived from an EMBL/GenBank/DDBJ whole genome shotgun (WGS) entry which is preliminary data.</text>
</comment>
<comment type="similarity">
    <text evidence="2 9 10">Belongs to the TonB-dependent receptor family.</text>
</comment>
<evidence type="ECO:0000256" key="4">
    <source>
        <dbReference type="ARBA" id="ARBA00022452"/>
    </source>
</evidence>
<evidence type="ECO:0000256" key="1">
    <source>
        <dbReference type="ARBA" id="ARBA00004571"/>
    </source>
</evidence>
<evidence type="ECO:0000256" key="3">
    <source>
        <dbReference type="ARBA" id="ARBA00022448"/>
    </source>
</evidence>
<keyword evidence="8 9" id="KW-0998">Cell outer membrane</keyword>
<evidence type="ECO:0000256" key="6">
    <source>
        <dbReference type="ARBA" id="ARBA00023077"/>
    </source>
</evidence>
<dbReference type="PANTHER" id="PTHR30069">
    <property type="entry name" value="TONB-DEPENDENT OUTER MEMBRANE RECEPTOR"/>
    <property type="match status" value="1"/>
</dbReference>
<dbReference type="AlphaFoldDB" id="A0AAN4R363"/>
<dbReference type="InterPro" id="IPR012910">
    <property type="entry name" value="Plug_dom"/>
</dbReference>
<dbReference type="GO" id="GO:0015232">
    <property type="term" value="F:heme transmembrane transporter activity"/>
    <property type="evidence" value="ECO:0007669"/>
    <property type="project" value="InterPro"/>
</dbReference>
<dbReference type="CDD" id="cd01347">
    <property type="entry name" value="ligand_gated_channel"/>
    <property type="match status" value="1"/>
</dbReference>
<feature type="domain" description="TonB-dependent receptor-like beta-barrel" evidence="12">
    <location>
        <begin position="336"/>
        <end position="752"/>
    </location>
</feature>
<dbReference type="Gene3D" id="2.170.130.10">
    <property type="entry name" value="TonB-dependent receptor, plug domain"/>
    <property type="match status" value="1"/>
</dbReference>
<keyword evidence="7 9" id="KW-0472">Membrane</keyword>
<keyword evidence="14" id="KW-0675">Receptor</keyword>
<proteinExistence type="inferred from homology"/>
<dbReference type="NCBIfam" id="TIGR01785">
    <property type="entry name" value="TonB-hemin"/>
    <property type="match status" value="1"/>
</dbReference>
<evidence type="ECO:0000256" key="2">
    <source>
        <dbReference type="ARBA" id="ARBA00009810"/>
    </source>
</evidence>
<keyword evidence="3 9" id="KW-0813">Transport</keyword>
<organism evidence="14 15">
    <name type="scientific">Asaia bogorensis NBRC 16594</name>
    <dbReference type="NCBI Taxonomy" id="1231624"/>
    <lineage>
        <taxon>Bacteria</taxon>
        <taxon>Pseudomonadati</taxon>
        <taxon>Pseudomonadota</taxon>
        <taxon>Alphaproteobacteria</taxon>
        <taxon>Acetobacterales</taxon>
        <taxon>Acetobacteraceae</taxon>
        <taxon>Asaia</taxon>
    </lineage>
</organism>
<dbReference type="Pfam" id="PF00593">
    <property type="entry name" value="TonB_dep_Rec_b-barrel"/>
    <property type="match status" value="1"/>
</dbReference>
<evidence type="ECO:0000313" key="14">
    <source>
        <dbReference type="EMBL" id="GEL54273.1"/>
    </source>
</evidence>
<keyword evidence="5 9" id="KW-0812">Transmembrane</keyword>
<gene>
    <name evidence="14" type="ORF">ABO01nite_22800</name>
</gene>
<dbReference type="PANTHER" id="PTHR30069:SF41">
    <property type="entry name" value="HEME_HEMOPEXIN UTILIZATION PROTEIN C"/>
    <property type="match status" value="1"/>
</dbReference>
<dbReference type="InterPro" id="IPR036942">
    <property type="entry name" value="Beta-barrel_TonB_sf"/>
</dbReference>
<accession>A0AAN4R363</accession>
<sequence length="782" mass="83488">MQVRVILNNRSQHHSPTRRANAMITTRRVLSLSTSLALITLAPVQARAQTGNAPSTGQDLGPHAPQNVQNRHTPTGSAHASPPSARAAASTTTATGAAQLARAEARSGTVTRSNGNEITLPSVKVHGTNEIAVPQASSTLTRNDMLRVAPTEPYMILTGLPGVYFQNDGSPSLAISIRGMQDFGRVNVMVDGARQDFQTSSHGANGSVYVDPALLAGLDVSRGTVSTADGAGAIAGVVNMHTLGVDDLVDSGKRYGVMARALGGTNNYDGSGVVGAGVRVRPWLGLAAAFSMRSSGDYEDGAGTRIPDTYQRMQSGLFKIDIKPGMDQSLTLGTVIYHNEFGQGTEGIYAGNKIQNNQGNLEYRFTPHDNKLISLHVKGYVVSTGLDNAMPAYRAITLAAANLTKYNLTTLGFEADNTSQFPIGPVLASLNYGGEYYHDSVKTKDQTGYEGSTPSGGRGVGSAFTQLALNWKIVQLTGALRYDTYHASGSGVNEASGFTSVNAGAFSAFRGADAVNPKVTLAVTPVHGLQLYGSYGLGFRPPAVTEMFMASSHPGLGFLKFIPNPNLAPEQTYGWEIGAKLHYRDVLTDGDKVTFDGDYFDTRIKNYIAQTRVIGRPAAGSYIPTYGYFYQNMAGNTFTHGFEGQARYDNRLVFATLSYTNTTTKLPRADYTGFGAMLTTPPRSVLAGTVGLHLFDNKLSLGARIRAATQTLGRPSSSTALYPKQGGYVVFDMFGSYQITHQIQAFINADNITNRRYYTSQISTIPNQGLTVMGGLNFALSR</sequence>
<feature type="compositionally biased region" description="Low complexity" evidence="11">
    <location>
        <begin position="77"/>
        <end position="102"/>
    </location>
</feature>
<dbReference type="Proteomes" id="UP000321287">
    <property type="component" value="Unassembled WGS sequence"/>
</dbReference>
<evidence type="ECO:0000256" key="8">
    <source>
        <dbReference type="ARBA" id="ARBA00023237"/>
    </source>
</evidence>
<evidence type="ECO:0000256" key="7">
    <source>
        <dbReference type="ARBA" id="ARBA00023136"/>
    </source>
</evidence>
<evidence type="ECO:0000256" key="10">
    <source>
        <dbReference type="RuleBase" id="RU003357"/>
    </source>
</evidence>
<keyword evidence="6 10" id="KW-0798">TonB box</keyword>
<dbReference type="GO" id="GO:0015344">
    <property type="term" value="F:siderophore uptake transmembrane transporter activity"/>
    <property type="evidence" value="ECO:0007669"/>
    <property type="project" value="TreeGrafter"/>
</dbReference>
<feature type="domain" description="TonB-dependent receptor plug" evidence="13">
    <location>
        <begin position="132"/>
        <end position="237"/>
    </location>
</feature>
<feature type="compositionally biased region" description="Polar residues" evidence="11">
    <location>
        <begin position="49"/>
        <end position="58"/>
    </location>
</feature>
<keyword evidence="4 9" id="KW-1134">Transmembrane beta strand</keyword>
<dbReference type="InterPro" id="IPR000531">
    <property type="entry name" value="Beta-barrel_TonB"/>
</dbReference>
<dbReference type="InterPro" id="IPR011276">
    <property type="entry name" value="TonB_haem/Hb_rcpt"/>
</dbReference>
<dbReference type="Gene3D" id="2.40.170.20">
    <property type="entry name" value="TonB-dependent receptor, beta-barrel domain"/>
    <property type="match status" value="1"/>
</dbReference>
<dbReference type="PROSITE" id="PS52016">
    <property type="entry name" value="TONB_DEPENDENT_REC_3"/>
    <property type="match status" value="1"/>
</dbReference>
<evidence type="ECO:0000259" key="12">
    <source>
        <dbReference type="Pfam" id="PF00593"/>
    </source>
</evidence>
<name>A0AAN4R363_9PROT</name>
<keyword evidence="15" id="KW-1185">Reference proteome</keyword>
<dbReference type="InterPro" id="IPR037066">
    <property type="entry name" value="Plug_dom_sf"/>
</dbReference>
<dbReference type="EMBL" id="BJVS01000007">
    <property type="protein sequence ID" value="GEL54273.1"/>
    <property type="molecule type" value="Genomic_DNA"/>
</dbReference>
<evidence type="ECO:0000256" key="5">
    <source>
        <dbReference type="ARBA" id="ARBA00022692"/>
    </source>
</evidence>
<dbReference type="SUPFAM" id="SSF56935">
    <property type="entry name" value="Porins"/>
    <property type="match status" value="1"/>
</dbReference>
<reference evidence="14 15" key="1">
    <citation type="submission" date="2019-07" db="EMBL/GenBank/DDBJ databases">
        <title>Whole genome shotgun sequence of Asaia bogorensis NBRC 16594.</title>
        <authorList>
            <person name="Hosoyama A."/>
            <person name="Uohara A."/>
            <person name="Ohji S."/>
            <person name="Ichikawa N."/>
        </authorList>
    </citation>
    <scope>NUCLEOTIDE SEQUENCE [LARGE SCALE GENOMIC DNA]</scope>
    <source>
        <strain evidence="14 15">NBRC 16594</strain>
    </source>
</reference>
<evidence type="ECO:0000259" key="13">
    <source>
        <dbReference type="Pfam" id="PF07715"/>
    </source>
</evidence>